<dbReference type="InterPro" id="IPR041649">
    <property type="entry name" value="NepR"/>
</dbReference>
<dbReference type="AlphaFoldDB" id="A0A6M8H503"/>
<dbReference type="EMBL" id="CP053708">
    <property type="protein sequence ID" value="QKE88721.1"/>
    <property type="molecule type" value="Genomic_DNA"/>
</dbReference>
<gene>
    <name evidence="2" type="ORF">HN018_00420</name>
</gene>
<protein>
    <recommendedName>
        <fullName evidence="1">Anti-sigma factor NepR domain-containing protein</fullName>
    </recommendedName>
</protein>
<sequence>MIPLAPLFDVWLQTTLQRRYEDALSEPVPDDLLDLVPQPTDKLPD</sequence>
<dbReference type="RefSeq" id="WP_172443413.1">
    <property type="nucleotide sequence ID" value="NZ_CP053708.1"/>
</dbReference>
<dbReference type="KEGG" id="lck:HN018_00420"/>
<organism evidence="2 3">
    <name type="scientific">Lichenicola cladoniae</name>
    <dbReference type="NCBI Taxonomy" id="1484109"/>
    <lineage>
        <taxon>Bacteria</taxon>
        <taxon>Pseudomonadati</taxon>
        <taxon>Pseudomonadota</taxon>
        <taxon>Alphaproteobacteria</taxon>
        <taxon>Acetobacterales</taxon>
        <taxon>Acetobacteraceae</taxon>
        <taxon>Lichenicola</taxon>
    </lineage>
</organism>
<dbReference type="Pfam" id="PF18557">
    <property type="entry name" value="NepR"/>
    <property type="match status" value="1"/>
</dbReference>
<evidence type="ECO:0000259" key="1">
    <source>
        <dbReference type="Pfam" id="PF18557"/>
    </source>
</evidence>
<accession>A0A6M8H503</accession>
<dbReference type="Proteomes" id="UP000500767">
    <property type="component" value="Chromosome"/>
</dbReference>
<feature type="domain" description="Anti-sigma factor NepR" evidence="1">
    <location>
        <begin position="16"/>
        <end position="36"/>
    </location>
</feature>
<reference evidence="2 3" key="1">
    <citation type="journal article" date="2014" name="World J. Microbiol. Biotechnol.">
        <title>Biodiversity and physiological characteristics of Antarctic and Arctic lichens-associated bacteria.</title>
        <authorList>
            <person name="Lee Y.M."/>
            <person name="Kim E.H."/>
            <person name="Lee H.K."/>
            <person name="Hong S.G."/>
        </authorList>
    </citation>
    <scope>NUCLEOTIDE SEQUENCE [LARGE SCALE GENOMIC DNA]</scope>
    <source>
        <strain evidence="2 3">PAMC 26569</strain>
    </source>
</reference>
<proteinExistence type="predicted"/>
<keyword evidence="3" id="KW-1185">Reference proteome</keyword>
<evidence type="ECO:0000313" key="2">
    <source>
        <dbReference type="EMBL" id="QKE88721.1"/>
    </source>
</evidence>
<evidence type="ECO:0000313" key="3">
    <source>
        <dbReference type="Proteomes" id="UP000500767"/>
    </source>
</evidence>
<name>A0A6M8H503_9PROT</name>